<dbReference type="AlphaFoldDB" id="A0AAD6Z406"/>
<dbReference type="GO" id="GO:0031468">
    <property type="term" value="P:nuclear membrane reassembly"/>
    <property type="evidence" value="ECO:0007669"/>
    <property type="project" value="TreeGrafter"/>
</dbReference>
<sequence length="120" mass="12833">DELAIRHITFWRDGFTFDDVALMRYDDSANIDVLKAIHAGQAPPSLLNVRPGQLVELQVTKRTDEDYVPPKIKPFSGTDNRLGAPVPAAVPPSSGSASSTSNSGAAADASNIAPRFEVDQ</sequence>
<comment type="caution">
    <text evidence="3">The sequence shown here is derived from an EMBL/GenBank/DDBJ whole genome shotgun (WGS) entry which is preliminary data.</text>
</comment>
<dbReference type="SMART" id="SM00553">
    <property type="entry name" value="SEP"/>
    <property type="match status" value="1"/>
</dbReference>
<dbReference type="PANTHER" id="PTHR23333">
    <property type="entry name" value="UBX DOMAIN CONTAINING PROTEIN"/>
    <property type="match status" value="1"/>
</dbReference>
<feature type="non-terminal residue" evidence="3">
    <location>
        <position position="120"/>
    </location>
</feature>
<evidence type="ECO:0000313" key="3">
    <source>
        <dbReference type="EMBL" id="KAJ7305530.1"/>
    </source>
</evidence>
<gene>
    <name evidence="3" type="ORF">DFH08DRAFT_721116</name>
</gene>
<dbReference type="GO" id="GO:0000045">
    <property type="term" value="P:autophagosome assembly"/>
    <property type="evidence" value="ECO:0007669"/>
    <property type="project" value="TreeGrafter"/>
</dbReference>
<organism evidence="3 4">
    <name type="scientific">Mycena albidolilacea</name>
    <dbReference type="NCBI Taxonomy" id="1033008"/>
    <lineage>
        <taxon>Eukaryota</taxon>
        <taxon>Fungi</taxon>
        <taxon>Dikarya</taxon>
        <taxon>Basidiomycota</taxon>
        <taxon>Agaricomycotina</taxon>
        <taxon>Agaricomycetes</taxon>
        <taxon>Agaricomycetidae</taxon>
        <taxon>Agaricales</taxon>
        <taxon>Marasmiineae</taxon>
        <taxon>Mycenaceae</taxon>
        <taxon>Mycena</taxon>
    </lineage>
</organism>
<dbReference type="GO" id="GO:0043130">
    <property type="term" value="F:ubiquitin binding"/>
    <property type="evidence" value="ECO:0007669"/>
    <property type="project" value="TreeGrafter"/>
</dbReference>
<dbReference type="PROSITE" id="PS51399">
    <property type="entry name" value="SEP"/>
    <property type="match status" value="1"/>
</dbReference>
<keyword evidence="4" id="KW-1185">Reference proteome</keyword>
<feature type="region of interest" description="Disordered" evidence="1">
    <location>
        <begin position="68"/>
        <end position="120"/>
    </location>
</feature>
<dbReference type="FunFam" id="3.30.420.210:FF:000002">
    <property type="entry name" value="UBX domain-containing protein 1"/>
    <property type="match status" value="1"/>
</dbReference>
<evidence type="ECO:0000259" key="2">
    <source>
        <dbReference type="PROSITE" id="PS51399"/>
    </source>
</evidence>
<dbReference type="SUPFAM" id="SSF102848">
    <property type="entry name" value="NSFL1 (p97 ATPase) cofactor p47, SEP domain"/>
    <property type="match status" value="1"/>
</dbReference>
<feature type="compositionally biased region" description="Low complexity" evidence="1">
    <location>
        <begin position="84"/>
        <end position="114"/>
    </location>
</feature>
<accession>A0AAD6Z406</accession>
<dbReference type="GO" id="GO:0005634">
    <property type="term" value="C:nucleus"/>
    <property type="evidence" value="ECO:0007669"/>
    <property type="project" value="TreeGrafter"/>
</dbReference>
<dbReference type="EMBL" id="JARIHO010000096">
    <property type="protein sequence ID" value="KAJ7305530.1"/>
    <property type="molecule type" value="Genomic_DNA"/>
</dbReference>
<reference evidence="3" key="1">
    <citation type="submission" date="2023-03" db="EMBL/GenBank/DDBJ databases">
        <title>Massive genome expansion in bonnet fungi (Mycena s.s.) driven by repeated elements and novel gene families across ecological guilds.</title>
        <authorList>
            <consortium name="Lawrence Berkeley National Laboratory"/>
            <person name="Harder C.B."/>
            <person name="Miyauchi S."/>
            <person name="Viragh M."/>
            <person name="Kuo A."/>
            <person name="Thoen E."/>
            <person name="Andreopoulos B."/>
            <person name="Lu D."/>
            <person name="Skrede I."/>
            <person name="Drula E."/>
            <person name="Henrissat B."/>
            <person name="Morin E."/>
            <person name="Kohler A."/>
            <person name="Barry K."/>
            <person name="LaButti K."/>
            <person name="Morin E."/>
            <person name="Salamov A."/>
            <person name="Lipzen A."/>
            <person name="Mereny Z."/>
            <person name="Hegedus B."/>
            <person name="Baldrian P."/>
            <person name="Stursova M."/>
            <person name="Weitz H."/>
            <person name="Taylor A."/>
            <person name="Grigoriev I.V."/>
            <person name="Nagy L.G."/>
            <person name="Martin F."/>
            <person name="Kauserud H."/>
        </authorList>
    </citation>
    <scope>NUCLEOTIDE SEQUENCE</scope>
    <source>
        <strain evidence="3">CBHHK002</strain>
    </source>
</reference>
<dbReference type="InterPro" id="IPR036241">
    <property type="entry name" value="NSFL1C_SEP_dom_sf"/>
</dbReference>
<name>A0AAD6Z406_9AGAR</name>
<dbReference type="Pfam" id="PF08059">
    <property type="entry name" value="SEP"/>
    <property type="match status" value="1"/>
</dbReference>
<dbReference type="Gene3D" id="3.30.420.210">
    <property type="entry name" value="SEP domain"/>
    <property type="match status" value="1"/>
</dbReference>
<evidence type="ECO:0000313" key="4">
    <source>
        <dbReference type="Proteomes" id="UP001218218"/>
    </source>
</evidence>
<dbReference type="GO" id="GO:0043161">
    <property type="term" value="P:proteasome-mediated ubiquitin-dependent protein catabolic process"/>
    <property type="evidence" value="ECO:0007669"/>
    <property type="project" value="TreeGrafter"/>
</dbReference>
<protein>
    <submittedName>
        <fullName evidence="3">SEP domain-containing protein</fullName>
    </submittedName>
</protein>
<dbReference type="GO" id="GO:0061025">
    <property type="term" value="P:membrane fusion"/>
    <property type="evidence" value="ECO:0007669"/>
    <property type="project" value="TreeGrafter"/>
</dbReference>
<proteinExistence type="predicted"/>
<dbReference type="InterPro" id="IPR012989">
    <property type="entry name" value="SEP_domain"/>
</dbReference>
<evidence type="ECO:0000256" key="1">
    <source>
        <dbReference type="SAM" id="MobiDB-lite"/>
    </source>
</evidence>
<dbReference type="GO" id="GO:0005829">
    <property type="term" value="C:cytosol"/>
    <property type="evidence" value="ECO:0007669"/>
    <property type="project" value="TreeGrafter"/>
</dbReference>
<dbReference type="PANTHER" id="PTHR23333:SF20">
    <property type="entry name" value="NSFL1 COFACTOR P47"/>
    <property type="match status" value="1"/>
</dbReference>
<feature type="domain" description="SEP" evidence="2">
    <location>
        <begin position="3"/>
        <end position="68"/>
    </location>
</feature>
<dbReference type="Proteomes" id="UP001218218">
    <property type="component" value="Unassembled WGS sequence"/>
</dbReference>
<dbReference type="GO" id="GO:0007030">
    <property type="term" value="P:Golgi organization"/>
    <property type="evidence" value="ECO:0007669"/>
    <property type="project" value="TreeGrafter"/>
</dbReference>